<dbReference type="EMBL" id="JAACJO010000015">
    <property type="protein sequence ID" value="KAF5350103.1"/>
    <property type="molecule type" value="Genomic_DNA"/>
</dbReference>
<organism evidence="3 4">
    <name type="scientific">Leucocoprinus leucothites</name>
    <dbReference type="NCBI Taxonomy" id="201217"/>
    <lineage>
        <taxon>Eukaryota</taxon>
        <taxon>Fungi</taxon>
        <taxon>Dikarya</taxon>
        <taxon>Basidiomycota</taxon>
        <taxon>Agaricomycotina</taxon>
        <taxon>Agaricomycetes</taxon>
        <taxon>Agaricomycetidae</taxon>
        <taxon>Agaricales</taxon>
        <taxon>Agaricineae</taxon>
        <taxon>Agaricaceae</taxon>
        <taxon>Leucocoprinus</taxon>
    </lineage>
</organism>
<dbReference type="GO" id="GO:0005525">
    <property type="term" value="F:GTP binding"/>
    <property type="evidence" value="ECO:0007669"/>
    <property type="project" value="InterPro"/>
</dbReference>
<evidence type="ECO:0000313" key="4">
    <source>
        <dbReference type="Proteomes" id="UP000559027"/>
    </source>
</evidence>
<dbReference type="Pfam" id="PF01926">
    <property type="entry name" value="MMR_HSR1"/>
    <property type="match status" value="1"/>
</dbReference>
<dbReference type="InterPro" id="IPR006073">
    <property type="entry name" value="GTP-bd"/>
</dbReference>
<dbReference type="SUPFAM" id="SSF52540">
    <property type="entry name" value="P-loop containing nucleoside triphosphate hydrolases"/>
    <property type="match status" value="1"/>
</dbReference>
<dbReference type="Gene3D" id="3.40.50.300">
    <property type="entry name" value="P-loop containing nucleotide triphosphate hydrolases"/>
    <property type="match status" value="1"/>
</dbReference>
<accession>A0A8H5CYU7</accession>
<feature type="region of interest" description="Disordered" evidence="1">
    <location>
        <begin position="1"/>
        <end position="27"/>
    </location>
</feature>
<reference evidence="3 4" key="1">
    <citation type="journal article" date="2020" name="ISME J.">
        <title>Uncovering the hidden diversity of litter-decomposition mechanisms in mushroom-forming fungi.</title>
        <authorList>
            <person name="Floudas D."/>
            <person name="Bentzer J."/>
            <person name="Ahren D."/>
            <person name="Johansson T."/>
            <person name="Persson P."/>
            <person name="Tunlid A."/>
        </authorList>
    </citation>
    <scope>NUCLEOTIDE SEQUENCE [LARGE SCALE GENOMIC DNA]</scope>
    <source>
        <strain evidence="3 4">CBS 146.42</strain>
    </source>
</reference>
<dbReference type="Proteomes" id="UP000559027">
    <property type="component" value="Unassembled WGS sequence"/>
</dbReference>
<protein>
    <recommendedName>
        <fullName evidence="2">G domain-containing protein</fullName>
    </recommendedName>
</protein>
<dbReference type="InterPro" id="IPR025662">
    <property type="entry name" value="Sigma_54_int_dom_ATP-bd_1"/>
</dbReference>
<feature type="compositionally biased region" description="Polar residues" evidence="1">
    <location>
        <begin position="334"/>
        <end position="350"/>
    </location>
</feature>
<name>A0A8H5CYU7_9AGAR</name>
<evidence type="ECO:0000256" key="1">
    <source>
        <dbReference type="SAM" id="MobiDB-lite"/>
    </source>
</evidence>
<dbReference type="AlphaFoldDB" id="A0A8H5CYU7"/>
<evidence type="ECO:0000259" key="2">
    <source>
        <dbReference type="Pfam" id="PF01926"/>
    </source>
</evidence>
<comment type="caution">
    <text evidence="3">The sequence shown here is derived from an EMBL/GenBank/DDBJ whole genome shotgun (WGS) entry which is preliminary data.</text>
</comment>
<dbReference type="PROSITE" id="PS00675">
    <property type="entry name" value="SIGMA54_INTERACT_1"/>
    <property type="match status" value="1"/>
</dbReference>
<gene>
    <name evidence="3" type="ORF">D9756_009233</name>
</gene>
<dbReference type="OrthoDB" id="8954335at2759"/>
<keyword evidence="4" id="KW-1185">Reference proteome</keyword>
<evidence type="ECO:0000313" key="3">
    <source>
        <dbReference type="EMBL" id="KAF5350103.1"/>
    </source>
</evidence>
<proteinExistence type="predicted"/>
<sequence>MSEENRTNSDNSNIAEANQDMRGTQAMQQPERVALFTSIERPEHRNIVIFGETGTGKSSIINMLADGDVASTSNHPEGCTFESKAYPITIDGVSYTIWDTAGLNEAEAGTVPAGVALHHLQDLVGNLSAGGLSLLVYCIRGSRYRDILKVNYDLFWGIICRGEVPIVLVVTGLENEVPMDGWWDENEKQFTRRDMKFSGHACVTATKGKRNLFEAEYQESIKVVRDLISTKCPEDAKGVASKELWLQQIALSIPDYFIAYNSYSAGSTTHGQYSTRAGYLPRARSWAAFLWLLSKLYSLWRCVAENPAGSPPIPYHSTPLSDAHHGSAPHSEPHTQLTHQQDLSPPEGNN</sequence>
<dbReference type="InterPro" id="IPR027417">
    <property type="entry name" value="P-loop_NTPase"/>
</dbReference>
<feature type="region of interest" description="Disordered" evidence="1">
    <location>
        <begin position="314"/>
        <end position="350"/>
    </location>
</feature>
<feature type="compositionally biased region" description="Polar residues" evidence="1">
    <location>
        <begin position="8"/>
        <end position="27"/>
    </location>
</feature>
<dbReference type="CDD" id="cd00882">
    <property type="entry name" value="Ras_like_GTPase"/>
    <property type="match status" value="1"/>
</dbReference>
<feature type="domain" description="G" evidence="2">
    <location>
        <begin position="47"/>
        <end position="107"/>
    </location>
</feature>